<sequence length="103" mass="12193">MADEKYQSKGVREMRKTVTKIKSRFTFYPEHYITGPRSSSELVLQSYCDNVLNVLNEKPVHTGRVWYQGIKLRDELRKPIRDTIDLPQKKPKKITYYYFSTGS</sequence>
<name>A0A160VFP3_9ZZZZ</name>
<evidence type="ECO:0000313" key="1">
    <source>
        <dbReference type="EMBL" id="CUV09162.1"/>
    </source>
</evidence>
<proteinExistence type="predicted"/>
<dbReference type="AlphaFoldDB" id="A0A160VFP3"/>
<accession>A0A160VFP3</accession>
<reference evidence="1" key="1">
    <citation type="submission" date="2015-10" db="EMBL/GenBank/DDBJ databases">
        <authorList>
            <person name="Gilbert D.G."/>
        </authorList>
    </citation>
    <scope>NUCLEOTIDE SEQUENCE</scope>
</reference>
<organism evidence="1">
    <name type="scientific">hydrothermal vent metagenome</name>
    <dbReference type="NCBI Taxonomy" id="652676"/>
    <lineage>
        <taxon>unclassified sequences</taxon>
        <taxon>metagenomes</taxon>
        <taxon>ecological metagenomes</taxon>
    </lineage>
</organism>
<protein>
    <submittedName>
        <fullName evidence="1">Uncharacterized protein</fullName>
    </submittedName>
</protein>
<dbReference type="EMBL" id="FAXC01000192">
    <property type="protein sequence ID" value="CUV09162.1"/>
    <property type="molecule type" value="Genomic_DNA"/>
</dbReference>
<gene>
    <name evidence="1" type="ORF">MGWOODY_Mmi1862</name>
</gene>